<dbReference type="KEGG" id="vg:15152014"/>
<keyword evidence="2" id="KW-1185">Reference proteome</keyword>
<proteinExistence type="predicted"/>
<dbReference type="GeneID" id="15152014"/>
<dbReference type="EMBL" id="KC252997">
    <property type="protein sequence ID" value="AGC65536.1"/>
    <property type="molecule type" value="Genomic_DNA"/>
</dbReference>
<dbReference type="Proteomes" id="UP000012173">
    <property type="component" value="Segment"/>
</dbReference>
<evidence type="ECO:0000313" key="1">
    <source>
        <dbReference type="EMBL" id="AGC65536.1"/>
    </source>
</evidence>
<evidence type="ECO:0000313" key="2">
    <source>
        <dbReference type="Proteomes" id="UP000012173"/>
    </source>
</evidence>
<accession>M4JFL5</accession>
<reference evidence="1 2" key="1">
    <citation type="journal article" date="2013" name="Archaea">
        <title>PH1: An Archaeovirus of Haloarcula hispanica Related to SH1 and HHIV-2.</title>
        <authorList>
            <person name="Porter K."/>
            <person name="Tang S.-L."/>
            <person name="Chen C.-P."/>
            <person name="Chiang P.-W."/>
            <person name="Hong M.-J."/>
            <person name="Dyall-Smith M.L."/>
        </authorList>
    </citation>
    <scope>NUCLEOTIDE SEQUENCE [LARGE SCALE GENOMIC DNA]</scope>
    <source>
        <strain evidence="1">1</strain>
    </source>
</reference>
<gene>
    <name evidence="1" type="ORF">HhPH1_gp11</name>
</gene>
<organism evidence="1 2">
    <name type="scientific">Haloarcula hispanica virus PH1</name>
    <dbReference type="NCBI Taxonomy" id="1282967"/>
    <lineage>
        <taxon>Viruses</taxon>
        <taxon>Singelaviria</taxon>
        <taxon>Helvetiavirae</taxon>
        <taxon>Dividoviricota</taxon>
        <taxon>Laserviricetes</taxon>
        <taxon>Halopanivirales</taxon>
        <taxon>Sphaerolipoviridae</taxon>
        <taxon>Alphasphaerolipovirus</taxon>
        <taxon>Alphasphaerolipovirus pinkense</taxon>
    </lineage>
</organism>
<sequence>MRTDQFRRPITGTRRAVRWVALI</sequence>
<dbReference type="RefSeq" id="YP_007761600.1">
    <property type="nucleotide sequence ID" value="NC_020998.1"/>
</dbReference>
<protein>
    <submittedName>
        <fullName evidence="1">Capsid protein VP1</fullName>
    </submittedName>
</protein>
<name>M4JFL5_9VIRU</name>